<comment type="caution">
    <text evidence="1">The sequence shown here is derived from an EMBL/GenBank/DDBJ whole genome shotgun (WGS) entry which is preliminary data.</text>
</comment>
<dbReference type="PANTHER" id="PTHR47594:SF5">
    <property type="entry name" value="PENTACOTRIPEPTIDE-REPEAT REGION OF PRORP DOMAIN-CONTAINING PROTEIN"/>
    <property type="match status" value="1"/>
</dbReference>
<proteinExistence type="predicted"/>
<name>A0ABD3LLK6_EUCGL</name>
<dbReference type="Gene3D" id="1.25.40.10">
    <property type="entry name" value="Tetratricopeptide repeat domain"/>
    <property type="match status" value="1"/>
</dbReference>
<sequence length="128" mass="14319">MEASLSLSFRSVRPRLHRAPATASFVTCGLRNSTRRPLWRSDVLSTEAIRAVQSLKLAKSTPRLNHVLSTTLARLLKSDLLNTFAELKRQNEVDLALKVSPFRARGSGSLFSWLFLLVFEFSLGNFGV</sequence>
<gene>
    <name evidence="1" type="ORF">ACJRO7_000134</name>
</gene>
<organism evidence="1 2">
    <name type="scientific">Eucalyptus globulus</name>
    <name type="common">Tasmanian blue gum</name>
    <dbReference type="NCBI Taxonomy" id="34317"/>
    <lineage>
        <taxon>Eukaryota</taxon>
        <taxon>Viridiplantae</taxon>
        <taxon>Streptophyta</taxon>
        <taxon>Embryophyta</taxon>
        <taxon>Tracheophyta</taxon>
        <taxon>Spermatophyta</taxon>
        <taxon>Magnoliopsida</taxon>
        <taxon>eudicotyledons</taxon>
        <taxon>Gunneridae</taxon>
        <taxon>Pentapetalae</taxon>
        <taxon>rosids</taxon>
        <taxon>malvids</taxon>
        <taxon>Myrtales</taxon>
        <taxon>Myrtaceae</taxon>
        <taxon>Myrtoideae</taxon>
        <taxon>Eucalypteae</taxon>
        <taxon>Eucalyptus</taxon>
    </lineage>
</organism>
<protein>
    <submittedName>
        <fullName evidence="1">Uncharacterized protein</fullName>
    </submittedName>
</protein>
<dbReference type="EMBL" id="JBJKBG010000001">
    <property type="protein sequence ID" value="KAL3752680.1"/>
    <property type="molecule type" value="Genomic_DNA"/>
</dbReference>
<accession>A0ABD3LLK6</accession>
<dbReference type="InterPro" id="IPR011990">
    <property type="entry name" value="TPR-like_helical_dom_sf"/>
</dbReference>
<dbReference type="InterPro" id="IPR044190">
    <property type="entry name" value="THA8-like"/>
</dbReference>
<evidence type="ECO:0000313" key="1">
    <source>
        <dbReference type="EMBL" id="KAL3752680.1"/>
    </source>
</evidence>
<evidence type="ECO:0000313" key="2">
    <source>
        <dbReference type="Proteomes" id="UP001634007"/>
    </source>
</evidence>
<dbReference type="PANTHER" id="PTHR47594">
    <property type="entry name" value="PPR CONTAINING PLANT-LIKE PROTEIN"/>
    <property type="match status" value="1"/>
</dbReference>
<dbReference type="AlphaFoldDB" id="A0ABD3LLK6"/>
<keyword evidence="2" id="KW-1185">Reference proteome</keyword>
<dbReference type="Proteomes" id="UP001634007">
    <property type="component" value="Unassembled WGS sequence"/>
</dbReference>
<reference evidence="1 2" key="1">
    <citation type="submission" date="2024-11" db="EMBL/GenBank/DDBJ databases">
        <title>Chromosome-level genome assembly of Eucalyptus globulus Labill. provides insights into its genome evolution.</title>
        <authorList>
            <person name="Li X."/>
        </authorList>
    </citation>
    <scope>NUCLEOTIDE SEQUENCE [LARGE SCALE GENOMIC DNA]</scope>
    <source>
        <strain evidence="1">CL2024</strain>
        <tissue evidence="1">Fresh tender leaves</tissue>
    </source>
</reference>